<evidence type="ECO:0000256" key="1">
    <source>
        <dbReference type="SAM" id="Coils"/>
    </source>
</evidence>
<accession>A0ABM5KVB9</accession>
<name>A0ABM5KVB9_DIAVI</name>
<dbReference type="EnsemblMetazoa" id="XM_050658179.1">
    <property type="protein sequence ID" value="XP_050514136.1"/>
    <property type="gene ID" value="LOC126889666"/>
</dbReference>
<feature type="region of interest" description="Disordered" evidence="2">
    <location>
        <begin position="249"/>
        <end position="323"/>
    </location>
</feature>
<feature type="compositionally biased region" description="Basic and acidic residues" evidence="2">
    <location>
        <begin position="971"/>
        <end position="980"/>
    </location>
</feature>
<feature type="compositionally biased region" description="Basic and acidic residues" evidence="2">
    <location>
        <begin position="669"/>
        <end position="689"/>
    </location>
</feature>
<feature type="compositionally biased region" description="Basic and acidic residues" evidence="2">
    <location>
        <begin position="254"/>
        <end position="267"/>
    </location>
</feature>
<proteinExistence type="predicted"/>
<sequence length="1750" mass="201055">MDMEENVEFPISDIYDDFDNFDLGETVEKLREENESLKKHINEQNEDMEKLVKALNDMKTTNENLKNNISSLLLTAKAELGRKDNTIADLRRDLDNIAFRRYRGNFQKYNGHNNVSQNQEFQASTCENNKENREMIPKIEKVPLIISTNEYQHSVETSNNSQANREQSLDKLHSSRYNNYQERALNINKETRETEYLDLPGPLFVEDHNSQIYVKQENKDRNKIKYLQEQGEYDNLERNHNHVDKRCSNINQDKNVERNYKLEDVDRHRRHINKNNLTNQQDNHRDSRWNNKNTRDRSRYRNDEDKDRRRDRNGYRRNSNRFDGRSMDLRYEERKREESDEQFSRRRYDYRKDGKAHGIYGTDRSRHRLPRFLEKKRSSLDRYKTQDDLDDYKKDKSRTGKKLPNDGRTVKDKRQRCYSALLGENLDILLSEEGEKYSSEEVDENNQKECKMDECNTDLKITINNRNNGANNFFAKEVGNILDGIQNEIRNKNVTTTLECNYHVEAIEKVVEPSCATKTKTDLISEILQEKTAEILSLNKIDKKKRDKSGKQAKLKVEDIFGESSVDESPEKNVQEYQKNRTSTEENCIKKQKVLLNNIFGDESNDIFKEDDDFRNFRMLVEADNVNHTKPKKSMKCAKLEIKESFEGATRKKEKKLASYDIGPKRKRSSDNDNKTIRRSKREQSEAAKSDIFLLTKKQSNELDSYDKDDEKFQEIKKKYDTKKLIDGGDEVNKNKQYKSKMFADKYYEEPPPLISDFEYTFEGELKNSKQSALEQEKSTENFSIASDKEKKVNLDKKLTIAGRRNEEDKCVIQNGSDLKNSTPLTARRDKKFNENVDTSDRTKKVSHRRKSTKSDSKDENDKPTTQNENDLKNSERSTTGTVDKSSENANTALDKMKNISQRRQSTRSNSRHGSDTKQNKRCENDLSETPNNERDLNNPKSPTSPRYAICSKNVNADLEKKNKTRKRRESTRSNRHEADTSTTPDESADGIKTNSRSPKPVKNKLYTDIGKTGVSSTEKKAIRSKMSDEINASTIINKKHFAEPPPILSDFEYTILEDLKKSQSEESPTKLSVNTKPESPTNIIVRTFENTEEHKKLFQSHSSKVDSMLYSGLLKETEVHKLPENNSVRISDTKAKYVGANAKATNNYSESHTDTVTVLKIPEAYISEESKKSSPTLDNTNSETPEKVTVVSDIMVSPSKKKINNCVSDDKPIQEVLYVQTNESVDTIVLNYDKITSKQEKRRGLTTEEICVSTECVKPKSLSRKNLLLERYASEEINNKNLTTSTTVSCVNVNENSVQTKNDNGIHNKRKQIDESVDINPPKKKKPVDSIGDKQNDETSPKNKITKSDANQEFFGTSKDVKPVKQPARRPRRSRERSSEPDQVLKDTATSEKDACTPKKSIKKEMAVKYNEENTAATKEICESKTEKLKRNENNLLLTKCREDNSNICSTNTEEAKVIRQLKALSDLDVPPTYGNQIAPDEHNINIIKSAQHKFSDGNQPESKQNISSSCSTIKNPCNSSTCSTESPTPRKRITPIPVKDVPVCTFTNILNKSGNLTKQLPKKVVMNTHMPEDTDIPILHLEEFSFSNLGEGKTLDKSIMKFLDGFSVSNLDCDVSRVSNESQKKEPLTFTNVLEKINSPCSNVADFTSPDQHLPKMTTSTPKGAELSALQSDQAEKTPTSVPKTDKVVLSPQIQEKEHQNKDVSTDVNSNKNNEAVDSENVKNVPFTNLNTPARFRRRCRIIAVRKL</sequence>
<keyword evidence="1" id="KW-0175">Coiled coil</keyword>
<feature type="compositionally biased region" description="Basic and acidic residues" evidence="2">
    <location>
        <begin position="913"/>
        <end position="925"/>
    </location>
</feature>
<feature type="compositionally biased region" description="Polar residues" evidence="2">
    <location>
        <begin position="1646"/>
        <end position="1664"/>
    </location>
</feature>
<feature type="compositionally biased region" description="Polar residues" evidence="2">
    <location>
        <begin position="1671"/>
        <end position="1685"/>
    </location>
</feature>
<feature type="compositionally biased region" description="Basic and acidic residues" evidence="2">
    <location>
        <begin position="282"/>
        <end position="323"/>
    </location>
</feature>
<evidence type="ECO:0000313" key="4">
    <source>
        <dbReference type="Proteomes" id="UP001652700"/>
    </source>
</evidence>
<organism evidence="3 4">
    <name type="scientific">Diabrotica virgifera virgifera</name>
    <name type="common">western corn rootworm</name>
    <dbReference type="NCBI Taxonomy" id="50390"/>
    <lineage>
        <taxon>Eukaryota</taxon>
        <taxon>Metazoa</taxon>
        <taxon>Ecdysozoa</taxon>
        <taxon>Arthropoda</taxon>
        <taxon>Hexapoda</taxon>
        <taxon>Insecta</taxon>
        <taxon>Pterygota</taxon>
        <taxon>Neoptera</taxon>
        <taxon>Endopterygota</taxon>
        <taxon>Coleoptera</taxon>
        <taxon>Polyphaga</taxon>
        <taxon>Cucujiformia</taxon>
        <taxon>Chrysomeloidea</taxon>
        <taxon>Chrysomelidae</taxon>
        <taxon>Galerucinae</taxon>
        <taxon>Diabroticina</taxon>
        <taxon>Diabroticites</taxon>
        <taxon>Diabrotica</taxon>
    </lineage>
</organism>
<feature type="compositionally biased region" description="Basic and acidic residues" evidence="2">
    <location>
        <begin position="832"/>
        <end position="844"/>
    </location>
</feature>
<keyword evidence="4" id="KW-1185">Reference proteome</keyword>
<feature type="compositionally biased region" description="Polar residues" evidence="2">
    <location>
        <begin position="877"/>
        <end position="892"/>
    </location>
</feature>
<feature type="compositionally biased region" description="Basic and acidic residues" evidence="2">
    <location>
        <begin position="1697"/>
        <end position="1707"/>
    </location>
</feature>
<feature type="compositionally biased region" description="Basic and acidic residues" evidence="2">
    <location>
        <begin position="853"/>
        <end position="863"/>
    </location>
</feature>
<feature type="compositionally biased region" description="Basic and acidic residues" evidence="2">
    <location>
        <begin position="1328"/>
        <end position="1342"/>
    </location>
</feature>
<dbReference type="RefSeq" id="XP_050514136.1">
    <property type="nucleotide sequence ID" value="XM_050658179.1"/>
</dbReference>
<feature type="compositionally biased region" description="Polar residues" evidence="2">
    <location>
        <begin position="814"/>
        <end position="825"/>
    </location>
</feature>
<dbReference type="GeneID" id="126889666"/>
<reference evidence="3" key="1">
    <citation type="submission" date="2025-05" db="UniProtKB">
        <authorList>
            <consortium name="EnsemblMetazoa"/>
        </authorList>
    </citation>
    <scope>IDENTIFICATION</scope>
</reference>
<feature type="region of interest" description="Disordered" evidence="2">
    <location>
        <begin position="1297"/>
        <end position="1400"/>
    </location>
</feature>
<feature type="region of interest" description="Disordered" evidence="2">
    <location>
        <begin position="803"/>
        <end position="1007"/>
    </location>
</feature>
<evidence type="ECO:0000256" key="2">
    <source>
        <dbReference type="SAM" id="MobiDB-lite"/>
    </source>
</evidence>
<feature type="coiled-coil region" evidence="1">
    <location>
        <begin position="27"/>
        <end position="75"/>
    </location>
</feature>
<dbReference type="Proteomes" id="UP001652700">
    <property type="component" value="Unplaced"/>
</dbReference>
<feature type="region of interest" description="Disordered" evidence="2">
    <location>
        <begin position="657"/>
        <end position="690"/>
    </location>
</feature>
<feature type="region of interest" description="Disordered" evidence="2">
    <location>
        <begin position="390"/>
        <end position="409"/>
    </location>
</feature>
<protein>
    <submittedName>
        <fullName evidence="3">Uncharacterized protein</fullName>
    </submittedName>
</protein>
<feature type="compositionally biased region" description="Basic and acidic residues" evidence="2">
    <location>
        <begin position="1377"/>
        <end position="1400"/>
    </location>
</feature>
<feature type="region of interest" description="Disordered" evidence="2">
    <location>
        <begin position="1646"/>
        <end position="1716"/>
    </location>
</feature>
<evidence type="ECO:0000313" key="3">
    <source>
        <dbReference type="EnsemblMetazoa" id="XP_050514136.1"/>
    </source>
</evidence>